<evidence type="ECO:0000256" key="1">
    <source>
        <dbReference type="SAM" id="Phobius"/>
    </source>
</evidence>
<evidence type="ECO:0000313" key="3">
    <source>
        <dbReference type="Proteomes" id="UP000557392"/>
    </source>
</evidence>
<name>A0A7W6JQ93_9SPHN</name>
<proteinExistence type="predicted"/>
<dbReference type="RefSeq" id="WP_183995227.1">
    <property type="nucleotide sequence ID" value="NZ_JACIEH010000001.1"/>
</dbReference>
<organism evidence="2 3">
    <name type="scientific">Sphingomonas kyeonggiensis</name>
    <dbReference type="NCBI Taxonomy" id="1268553"/>
    <lineage>
        <taxon>Bacteria</taxon>
        <taxon>Pseudomonadati</taxon>
        <taxon>Pseudomonadota</taxon>
        <taxon>Alphaproteobacteria</taxon>
        <taxon>Sphingomonadales</taxon>
        <taxon>Sphingomonadaceae</taxon>
        <taxon>Sphingomonas</taxon>
    </lineage>
</organism>
<dbReference type="EMBL" id="JACIEH010000001">
    <property type="protein sequence ID" value="MBB4097525.1"/>
    <property type="molecule type" value="Genomic_DNA"/>
</dbReference>
<accession>A0A7W6JQ93</accession>
<keyword evidence="2" id="KW-0378">Hydrolase</keyword>
<keyword evidence="1" id="KW-0472">Membrane</keyword>
<evidence type="ECO:0000313" key="2">
    <source>
        <dbReference type="EMBL" id="MBB4097525.1"/>
    </source>
</evidence>
<keyword evidence="1" id="KW-1133">Transmembrane helix</keyword>
<keyword evidence="3" id="KW-1185">Reference proteome</keyword>
<feature type="transmembrane region" description="Helical" evidence="1">
    <location>
        <begin position="44"/>
        <end position="65"/>
    </location>
</feature>
<gene>
    <name evidence="2" type="ORF">GGR46_001058</name>
</gene>
<dbReference type="GO" id="GO:0006508">
    <property type="term" value="P:proteolysis"/>
    <property type="evidence" value="ECO:0007669"/>
    <property type="project" value="UniProtKB-KW"/>
</dbReference>
<dbReference type="AlphaFoldDB" id="A0A7W6JQ93"/>
<protein>
    <submittedName>
        <fullName evidence="2">Putative Abi (CAAX) family protease</fullName>
    </submittedName>
</protein>
<feature type="transmembrane region" description="Helical" evidence="1">
    <location>
        <begin position="142"/>
        <end position="162"/>
    </location>
</feature>
<sequence>MSDFEFIFALFGLLLGLSLAEVLGGLAKAIEARLRPGSTIRIGWLTPLLGAFVILDLLSFWQAAWVVRDVVLVSGKALMAITVFASAYYLAAHLVFPREVGEQPDFDAHFFRVRRVVIGVMLVLLLSQLAFYASIPTIAPHLLRPLALGLTVILALLMTAAMFVRGTLWPRVVMIALVARYVVVYLL</sequence>
<dbReference type="Proteomes" id="UP000557392">
    <property type="component" value="Unassembled WGS sequence"/>
</dbReference>
<keyword evidence="1" id="KW-0812">Transmembrane</keyword>
<reference evidence="2 3" key="1">
    <citation type="submission" date="2020-08" db="EMBL/GenBank/DDBJ databases">
        <title>Genomic Encyclopedia of Type Strains, Phase IV (KMG-IV): sequencing the most valuable type-strain genomes for metagenomic binning, comparative biology and taxonomic classification.</title>
        <authorList>
            <person name="Goeker M."/>
        </authorList>
    </citation>
    <scope>NUCLEOTIDE SEQUENCE [LARGE SCALE GENOMIC DNA]</scope>
    <source>
        <strain evidence="2 3">DSM 101806</strain>
    </source>
</reference>
<comment type="caution">
    <text evidence="2">The sequence shown here is derived from an EMBL/GenBank/DDBJ whole genome shotgun (WGS) entry which is preliminary data.</text>
</comment>
<keyword evidence="2" id="KW-0645">Protease</keyword>
<feature type="transmembrane region" description="Helical" evidence="1">
    <location>
        <begin position="77"/>
        <end position="96"/>
    </location>
</feature>
<dbReference type="GO" id="GO:0008233">
    <property type="term" value="F:peptidase activity"/>
    <property type="evidence" value="ECO:0007669"/>
    <property type="project" value="UniProtKB-KW"/>
</dbReference>
<feature type="transmembrane region" description="Helical" evidence="1">
    <location>
        <begin position="116"/>
        <end position="135"/>
    </location>
</feature>